<sequence length="677" mass="73760">MRKINRVLLLLSFVCIYFSLGTEEAFANSEENMRIIIKYKENRKLSYTQNEKLEIKNIQKKDFEKIKKQLERNTAIDYMEEDSKYYYAVNDPLINNQANYFEILSVENAWLNNNQNSTPTVAILDSGIDHMHPDLKGRIVKPFNVLSPGSMPTDEIGHGTHVSGLVGASTNNGIGIASIAREVNIMPIKVGDKDGAFASDIAKGIDFAVNNGADIINISIAGPNKSTLVQTAIANAISKDVLVVAAAGNSASPEVQFPAGYSDVLSVGAVNGHDMASFSNYGEWVSVAAPGVNIFSTHLTTFAEGYKYMDGTSMASPIIASQAAFLKSIDYGLSSAQLSHIIEESSVHMDHLPVKHGIANVEEAVQYYHQKNRISGKNSLETSVAIALNGWTTLEEKTLSNGIRNIKGKFALLASNQNFADSLATVPLAYKLDSPIFLTENNYLPQSSIITMKEMGVNHVIVVGGEQAISKEVEKKLITNGLITERISGKTRYDTAVEINKFLSTTSEDVIVVNGKSFPDALSISAHAATKGIPILFVEKTWVPDATKQFIQDNDFKNRYIIGGTAVVSTALEASLDAKRISGANRYATNIEVLSSFPCHCEGYNFATGKDFKDALSGGLLSAKQNKALLLVRPDDVDAATEKYLLIHPKKSFNIFGGRKAVDSSVIWEIDRLLSGY</sequence>
<dbReference type="PANTHER" id="PTHR43806">
    <property type="entry name" value="PEPTIDASE S8"/>
    <property type="match status" value="1"/>
</dbReference>
<evidence type="ECO:0000256" key="7">
    <source>
        <dbReference type="ARBA" id="ARBA00022825"/>
    </source>
</evidence>
<dbReference type="InterPro" id="IPR036852">
    <property type="entry name" value="Peptidase_S8/S53_dom_sf"/>
</dbReference>
<evidence type="ECO:0000256" key="1">
    <source>
        <dbReference type="ARBA" id="ARBA00001913"/>
    </source>
</evidence>
<evidence type="ECO:0000256" key="5">
    <source>
        <dbReference type="ARBA" id="ARBA00022670"/>
    </source>
</evidence>
<evidence type="ECO:0000256" key="9">
    <source>
        <dbReference type="PROSITE-ProRule" id="PRU01240"/>
    </source>
</evidence>
<feature type="active site" description="Charge relay system" evidence="9">
    <location>
        <position position="158"/>
    </location>
</feature>
<dbReference type="GO" id="GO:0006508">
    <property type="term" value="P:proteolysis"/>
    <property type="evidence" value="ECO:0007669"/>
    <property type="project" value="UniProtKB-KW"/>
</dbReference>
<dbReference type="SUPFAM" id="SSF52743">
    <property type="entry name" value="Subtilisin-like"/>
    <property type="match status" value="1"/>
</dbReference>
<evidence type="ECO:0000259" key="11">
    <source>
        <dbReference type="Pfam" id="PF00082"/>
    </source>
</evidence>
<dbReference type="GO" id="GO:0008233">
    <property type="term" value="F:peptidase activity"/>
    <property type="evidence" value="ECO:0007669"/>
    <property type="project" value="UniProtKB-KW"/>
</dbReference>
<keyword evidence="6 9" id="KW-0378">Hydrolase</keyword>
<keyword evidence="7 9" id="KW-0720">Serine protease</keyword>
<evidence type="ECO:0000313" key="13">
    <source>
        <dbReference type="Proteomes" id="UP000737402"/>
    </source>
</evidence>
<keyword evidence="10" id="KW-0732">Signal</keyword>
<dbReference type="EMBL" id="JAFBED010000001">
    <property type="protein sequence ID" value="MBM7618384.1"/>
    <property type="molecule type" value="Genomic_DNA"/>
</dbReference>
<evidence type="ECO:0000256" key="8">
    <source>
        <dbReference type="ARBA" id="ARBA00022837"/>
    </source>
</evidence>
<feature type="domain" description="Peptidase S8/S53" evidence="11">
    <location>
        <begin position="118"/>
        <end position="346"/>
    </location>
</feature>
<dbReference type="PANTHER" id="PTHR43806:SF11">
    <property type="entry name" value="CEREVISIN-RELATED"/>
    <property type="match status" value="1"/>
</dbReference>
<dbReference type="Gene3D" id="3.40.50.12090">
    <property type="match status" value="2"/>
</dbReference>
<feature type="chain" id="PRO_5045402251" evidence="10">
    <location>
        <begin position="28"/>
        <end position="677"/>
    </location>
</feature>
<name>A0ABS2NUS9_9BACI</name>
<dbReference type="InterPro" id="IPR050131">
    <property type="entry name" value="Peptidase_S8_subtilisin-like"/>
</dbReference>
<accession>A0ABS2NUS9</accession>
<comment type="subcellular location">
    <subcellularLocation>
        <location evidence="2">Secreted</location>
    </subcellularLocation>
</comment>
<evidence type="ECO:0000256" key="3">
    <source>
        <dbReference type="ARBA" id="ARBA00011073"/>
    </source>
</evidence>
<dbReference type="InterPro" id="IPR023827">
    <property type="entry name" value="Peptidase_S8_Asp-AS"/>
</dbReference>
<dbReference type="EC" id="3.4.21.-" evidence="12"/>
<dbReference type="RefSeq" id="WP_204412632.1">
    <property type="nucleotide sequence ID" value="NZ_JAFBED010000001.1"/>
</dbReference>
<keyword evidence="8" id="KW-0106">Calcium</keyword>
<comment type="caution">
    <text evidence="12">The sequence shown here is derived from an EMBL/GenBank/DDBJ whole genome shotgun (WGS) entry which is preliminary data.</text>
</comment>
<organism evidence="12 13">
    <name type="scientific">Sutcliffiella tianshenii</name>
    <dbReference type="NCBI Taxonomy" id="1463404"/>
    <lineage>
        <taxon>Bacteria</taxon>
        <taxon>Bacillati</taxon>
        <taxon>Bacillota</taxon>
        <taxon>Bacilli</taxon>
        <taxon>Bacillales</taxon>
        <taxon>Bacillaceae</taxon>
        <taxon>Sutcliffiella</taxon>
    </lineage>
</organism>
<proteinExistence type="inferred from homology"/>
<dbReference type="PROSITE" id="PS51892">
    <property type="entry name" value="SUBTILASE"/>
    <property type="match status" value="1"/>
</dbReference>
<dbReference type="PRINTS" id="PR00723">
    <property type="entry name" value="SUBTILISIN"/>
</dbReference>
<dbReference type="InterPro" id="IPR007253">
    <property type="entry name" value="Cell_wall-bd_2"/>
</dbReference>
<evidence type="ECO:0000256" key="4">
    <source>
        <dbReference type="ARBA" id="ARBA00022525"/>
    </source>
</evidence>
<dbReference type="Proteomes" id="UP000737402">
    <property type="component" value="Unassembled WGS sequence"/>
</dbReference>
<feature type="active site" description="Charge relay system" evidence="9">
    <location>
        <position position="313"/>
    </location>
</feature>
<gene>
    <name evidence="12" type="ORF">JOC95_000226</name>
</gene>
<dbReference type="InterPro" id="IPR015500">
    <property type="entry name" value="Peptidase_S8_subtilisin-rel"/>
</dbReference>
<keyword evidence="5 9" id="KW-0645">Protease</keyword>
<evidence type="ECO:0000256" key="6">
    <source>
        <dbReference type="ARBA" id="ARBA00022801"/>
    </source>
</evidence>
<protein>
    <submittedName>
        <fullName evidence="12">Cell wall-associated protease</fullName>
        <ecNumber evidence="12">3.4.21.-</ecNumber>
    </submittedName>
</protein>
<dbReference type="Pfam" id="PF04122">
    <property type="entry name" value="CW_binding_2"/>
    <property type="match status" value="3"/>
</dbReference>
<feature type="signal peptide" evidence="10">
    <location>
        <begin position="1"/>
        <end position="27"/>
    </location>
</feature>
<keyword evidence="4" id="KW-0964">Secreted</keyword>
<evidence type="ECO:0000256" key="10">
    <source>
        <dbReference type="SAM" id="SignalP"/>
    </source>
</evidence>
<keyword evidence="13" id="KW-1185">Reference proteome</keyword>
<dbReference type="InterPro" id="IPR022398">
    <property type="entry name" value="Peptidase_S8_His-AS"/>
</dbReference>
<evidence type="ECO:0000256" key="2">
    <source>
        <dbReference type="ARBA" id="ARBA00004613"/>
    </source>
</evidence>
<dbReference type="PROSITE" id="PS00137">
    <property type="entry name" value="SUBTILASE_HIS"/>
    <property type="match status" value="1"/>
</dbReference>
<comment type="similarity">
    <text evidence="3 9">Belongs to the peptidase S8 family.</text>
</comment>
<reference evidence="12 13" key="1">
    <citation type="submission" date="2021-01" db="EMBL/GenBank/DDBJ databases">
        <title>Genomic Encyclopedia of Type Strains, Phase IV (KMG-IV): sequencing the most valuable type-strain genomes for metagenomic binning, comparative biology and taxonomic classification.</title>
        <authorList>
            <person name="Goeker M."/>
        </authorList>
    </citation>
    <scope>NUCLEOTIDE SEQUENCE [LARGE SCALE GENOMIC DNA]</scope>
    <source>
        <strain evidence="12 13">DSM 25879</strain>
    </source>
</reference>
<feature type="active site" description="Charge relay system" evidence="9">
    <location>
        <position position="125"/>
    </location>
</feature>
<comment type="cofactor">
    <cofactor evidence="1">
        <name>Ca(2+)</name>
        <dbReference type="ChEBI" id="CHEBI:29108"/>
    </cofactor>
</comment>
<dbReference type="InterPro" id="IPR000209">
    <property type="entry name" value="Peptidase_S8/S53_dom"/>
</dbReference>
<dbReference type="Pfam" id="PF00082">
    <property type="entry name" value="Peptidase_S8"/>
    <property type="match status" value="1"/>
</dbReference>
<dbReference type="Gene3D" id="3.40.50.200">
    <property type="entry name" value="Peptidase S8/S53 domain"/>
    <property type="match status" value="1"/>
</dbReference>
<dbReference type="PROSITE" id="PS00136">
    <property type="entry name" value="SUBTILASE_ASP"/>
    <property type="match status" value="1"/>
</dbReference>
<evidence type="ECO:0000313" key="12">
    <source>
        <dbReference type="EMBL" id="MBM7618384.1"/>
    </source>
</evidence>